<accession>G0NJE2</accession>
<sequence>MPVRLLRLPYDAQKIILNQRTLKEKFIFSTLSNRSRNLVRRILKGQSFSIHFHNNRPTRIKFDKNSIMTLHIDTPNFQSVFDFLRTSKKQLSDDDLSVFLLNHLTYILNQPEVSLSFDGKSPWNTHILERIKRLNLKCSKVDAYNCNYETAQYLLQNCNDARKLVVSTSKDVKCSVDELQPFQSDWVSIDMNTSLTVDQFIFLFNNCERVVLEKQIFNDNDIIKLFLWWMENSKAEHIQVKCCKEVSMKRIMEELDGTEVRDKVIVSEGEVETTGMRFVIYSKNRTKALIYRYYSWITLITFFQLIPNGR</sequence>
<reference evidence="2" key="1">
    <citation type="submission" date="2011-07" db="EMBL/GenBank/DDBJ databases">
        <authorList>
            <consortium name="Caenorhabditis brenneri Sequencing and Analysis Consortium"/>
            <person name="Wilson R.K."/>
        </authorList>
    </citation>
    <scope>NUCLEOTIDE SEQUENCE [LARGE SCALE GENOMIC DNA]</scope>
    <source>
        <strain evidence="2">PB2801</strain>
    </source>
</reference>
<dbReference type="Proteomes" id="UP000008068">
    <property type="component" value="Unassembled WGS sequence"/>
</dbReference>
<evidence type="ECO:0008006" key="3">
    <source>
        <dbReference type="Google" id="ProtNLM"/>
    </source>
</evidence>
<evidence type="ECO:0000313" key="2">
    <source>
        <dbReference type="Proteomes" id="UP000008068"/>
    </source>
</evidence>
<dbReference type="HOGENOM" id="CLU_897808_0_0_1"/>
<dbReference type="EMBL" id="GL379895">
    <property type="protein sequence ID" value="EGT32249.1"/>
    <property type="molecule type" value="Genomic_DNA"/>
</dbReference>
<evidence type="ECO:0000313" key="1">
    <source>
        <dbReference type="EMBL" id="EGT32249.1"/>
    </source>
</evidence>
<organism evidence="2">
    <name type="scientific">Caenorhabditis brenneri</name>
    <name type="common">Nematode worm</name>
    <dbReference type="NCBI Taxonomy" id="135651"/>
    <lineage>
        <taxon>Eukaryota</taxon>
        <taxon>Metazoa</taxon>
        <taxon>Ecdysozoa</taxon>
        <taxon>Nematoda</taxon>
        <taxon>Chromadorea</taxon>
        <taxon>Rhabditida</taxon>
        <taxon>Rhabditina</taxon>
        <taxon>Rhabditomorpha</taxon>
        <taxon>Rhabditoidea</taxon>
        <taxon>Rhabditidae</taxon>
        <taxon>Peloderinae</taxon>
        <taxon>Caenorhabditis</taxon>
    </lineage>
</organism>
<dbReference type="PANTHER" id="PTHR21503">
    <property type="entry name" value="F-BOX-CONTAINING HYPOTHETICAL PROTEIN C.ELEGANS"/>
    <property type="match status" value="1"/>
</dbReference>
<protein>
    <recommendedName>
        <fullName evidence="3">F-box domain-containing protein</fullName>
    </recommendedName>
</protein>
<gene>
    <name evidence="1" type="ORF">CAEBREN_23720</name>
</gene>
<keyword evidence="2" id="KW-1185">Reference proteome</keyword>
<name>G0NJE2_CAEBE</name>
<proteinExistence type="predicted"/>
<dbReference type="InParanoid" id="G0NJE2"/>
<dbReference type="AlphaFoldDB" id="G0NJE2"/>
<dbReference type="PANTHER" id="PTHR21503:SF8">
    <property type="entry name" value="F-BOX ASSOCIATED DOMAIN-CONTAINING PROTEIN-RELATED"/>
    <property type="match status" value="1"/>
</dbReference>